<protein>
    <submittedName>
        <fullName evidence="2">Uncharacterized protein</fullName>
    </submittedName>
</protein>
<dbReference type="Proteomes" id="UP000694255">
    <property type="component" value="Unassembled WGS sequence"/>
</dbReference>
<evidence type="ECO:0000313" key="3">
    <source>
        <dbReference type="Proteomes" id="UP000694255"/>
    </source>
</evidence>
<dbReference type="GeneID" id="73471617"/>
<accession>A0A8J5Q507</accession>
<feature type="compositionally biased region" description="Acidic residues" evidence="1">
    <location>
        <begin position="52"/>
        <end position="69"/>
    </location>
</feature>
<dbReference type="RefSeq" id="XP_049261897.1">
    <property type="nucleotide sequence ID" value="XM_049408817.1"/>
</dbReference>
<gene>
    <name evidence="2" type="ORF">J8A68_004817</name>
</gene>
<dbReference type="AlphaFoldDB" id="A0A8J5Q507"/>
<organism evidence="2 3">
    <name type="scientific">[Candida] subhashii</name>
    <dbReference type="NCBI Taxonomy" id="561895"/>
    <lineage>
        <taxon>Eukaryota</taxon>
        <taxon>Fungi</taxon>
        <taxon>Dikarya</taxon>
        <taxon>Ascomycota</taxon>
        <taxon>Saccharomycotina</taxon>
        <taxon>Pichiomycetes</taxon>
        <taxon>Debaryomycetaceae</taxon>
        <taxon>Spathaspora</taxon>
    </lineage>
</organism>
<proteinExistence type="predicted"/>
<sequence length="155" mass="17921">MMNEQIFSNDQCNPVMLVSGSWKSKAATILIVDDYTFPLQDFAPARMQYEGLEEGEEEEDDDNENDENDQSSQLYNGSLTIAVNNSAIYKHDKNYVYGNATNEDVKSMNECELISKSKYHHVSNINRTLKRRYKKCSNVYNNLKGYIRNHDKKLS</sequence>
<comment type="caution">
    <text evidence="2">The sequence shown here is derived from an EMBL/GenBank/DDBJ whole genome shotgun (WGS) entry which is preliminary data.</text>
</comment>
<evidence type="ECO:0000313" key="2">
    <source>
        <dbReference type="EMBL" id="KAG7661664.1"/>
    </source>
</evidence>
<dbReference type="EMBL" id="JAGSYN010000215">
    <property type="protein sequence ID" value="KAG7661664.1"/>
    <property type="molecule type" value="Genomic_DNA"/>
</dbReference>
<reference evidence="2 3" key="1">
    <citation type="journal article" date="2021" name="DNA Res.">
        <title>Genome analysis of Candida subhashii reveals its hybrid nature and dual mitochondrial genome conformations.</title>
        <authorList>
            <person name="Mixao V."/>
            <person name="Hegedusova E."/>
            <person name="Saus E."/>
            <person name="Pryszcz L.P."/>
            <person name="Cillingova A."/>
            <person name="Nosek J."/>
            <person name="Gabaldon T."/>
        </authorList>
    </citation>
    <scope>NUCLEOTIDE SEQUENCE [LARGE SCALE GENOMIC DNA]</scope>
    <source>
        <strain evidence="2 3">CBS 10753</strain>
    </source>
</reference>
<keyword evidence="3" id="KW-1185">Reference proteome</keyword>
<evidence type="ECO:0000256" key="1">
    <source>
        <dbReference type="SAM" id="MobiDB-lite"/>
    </source>
</evidence>
<feature type="region of interest" description="Disordered" evidence="1">
    <location>
        <begin position="52"/>
        <end position="76"/>
    </location>
</feature>
<name>A0A8J5Q507_9ASCO</name>